<dbReference type="OrthoDB" id="408373at2759"/>
<dbReference type="InterPro" id="IPR029058">
    <property type="entry name" value="AB_hydrolase_fold"/>
</dbReference>
<dbReference type="GO" id="GO:0016787">
    <property type="term" value="F:hydrolase activity"/>
    <property type="evidence" value="ECO:0007669"/>
    <property type="project" value="UniProtKB-KW"/>
</dbReference>
<dbReference type="InterPro" id="IPR000073">
    <property type="entry name" value="AB_hydrolase_1"/>
</dbReference>
<keyword evidence="3" id="KW-1185">Reference proteome</keyword>
<dbReference type="PANTHER" id="PTHR43689:SF8">
    <property type="entry name" value="ALPHA_BETA-HYDROLASES SUPERFAMILY PROTEIN"/>
    <property type="match status" value="1"/>
</dbReference>
<evidence type="ECO:0000259" key="1">
    <source>
        <dbReference type="Pfam" id="PF12697"/>
    </source>
</evidence>
<dbReference type="Proteomes" id="UP000267821">
    <property type="component" value="Unassembled WGS sequence"/>
</dbReference>
<dbReference type="PANTHER" id="PTHR43689">
    <property type="entry name" value="HYDROLASE"/>
    <property type="match status" value="1"/>
</dbReference>
<reference evidence="2 3" key="1">
    <citation type="journal article" date="2018" name="Nat. Ecol. Evol.">
        <title>Pezizomycetes genomes reveal the molecular basis of ectomycorrhizal truffle lifestyle.</title>
        <authorList>
            <person name="Murat C."/>
            <person name="Payen T."/>
            <person name="Noel B."/>
            <person name="Kuo A."/>
            <person name="Morin E."/>
            <person name="Chen J."/>
            <person name="Kohler A."/>
            <person name="Krizsan K."/>
            <person name="Balestrini R."/>
            <person name="Da Silva C."/>
            <person name="Montanini B."/>
            <person name="Hainaut M."/>
            <person name="Levati E."/>
            <person name="Barry K.W."/>
            <person name="Belfiori B."/>
            <person name="Cichocki N."/>
            <person name="Clum A."/>
            <person name="Dockter R.B."/>
            <person name="Fauchery L."/>
            <person name="Guy J."/>
            <person name="Iotti M."/>
            <person name="Le Tacon F."/>
            <person name="Lindquist E.A."/>
            <person name="Lipzen A."/>
            <person name="Malagnac F."/>
            <person name="Mello A."/>
            <person name="Molinier V."/>
            <person name="Miyauchi S."/>
            <person name="Poulain J."/>
            <person name="Riccioni C."/>
            <person name="Rubini A."/>
            <person name="Sitrit Y."/>
            <person name="Splivallo R."/>
            <person name="Traeger S."/>
            <person name="Wang M."/>
            <person name="Zifcakova L."/>
            <person name="Wipf D."/>
            <person name="Zambonelli A."/>
            <person name="Paolocci F."/>
            <person name="Nowrousian M."/>
            <person name="Ottonello S."/>
            <person name="Baldrian P."/>
            <person name="Spatafora J.W."/>
            <person name="Henrissat B."/>
            <person name="Nagy L.G."/>
            <person name="Aury J.M."/>
            <person name="Wincker P."/>
            <person name="Grigoriev I.V."/>
            <person name="Bonfante P."/>
            <person name="Martin F.M."/>
        </authorList>
    </citation>
    <scope>NUCLEOTIDE SEQUENCE [LARGE SCALE GENOMIC DNA]</scope>
    <source>
        <strain evidence="2 3">ATCC MYA-4762</strain>
    </source>
</reference>
<dbReference type="Pfam" id="PF12697">
    <property type="entry name" value="Abhydrolase_6"/>
    <property type="match status" value="1"/>
</dbReference>
<dbReference type="SUPFAM" id="SSF53474">
    <property type="entry name" value="alpha/beta-Hydrolases"/>
    <property type="match status" value="1"/>
</dbReference>
<dbReference type="InParanoid" id="A0A3N4LQI2"/>
<evidence type="ECO:0000313" key="3">
    <source>
        <dbReference type="Proteomes" id="UP000267821"/>
    </source>
</evidence>
<feature type="domain" description="AB hydrolase-1" evidence="1">
    <location>
        <begin position="92"/>
        <end position="328"/>
    </location>
</feature>
<keyword evidence="2" id="KW-0378">Hydrolase</keyword>
<organism evidence="2 3">
    <name type="scientific">Terfezia boudieri ATCC MYA-4762</name>
    <dbReference type="NCBI Taxonomy" id="1051890"/>
    <lineage>
        <taxon>Eukaryota</taxon>
        <taxon>Fungi</taxon>
        <taxon>Dikarya</taxon>
        <taxon>Ascomycota</taxon>
        <taxon>Pezizomycotina</taxon>
        <taxon>Pezizomycetes</taxon>
        <taxon>Pezizales</taxon>
        <taxon>Pezizaceae</taxon>
        <taxon>Terfezia</taxon>
    </lineage>
</organism>
<dbReference type="AlphaFoldDB" id="A0A3N4LQI2"/>
<name>A0A3N4LQI2_9PEZI</name>
<protein>
    <submittedName>
        <fullName evidence="2">Alpha/beta-hydrolase</fullName>
    </submittedName>
</protein>
<proteinExistence type="predicted"/>
<accession>A0A3N4LQI2</accession>
<evidence type="ECO:0000313" key="2">
    <source>
        <dbReference type="EMBL" id="RPB22891.1"/>
    </source>
</evidence>
<sequence length="398" mass="44406">MPSAFSNLRSSLLLPAAVISAIGLSSYLLLNRPPSVLPNHIPSPRTKLLSLTEDEIAKLPYPPTFYPGGRWVKTPHGTIRVYEFGPEDGRKVLFVHGISMPCSVYRDLAWRLVEEGGCRVMLFDLYGRGWSDSPVDRPHDSNLYNTQIHSVLLSSPLPWLSPREPFSIVGYSLGGCLVPSFMLSLPEAQLASISTVVLLAPAGLLQAAKMPIFAKLAYNGWLPTALQTIIAKRYMRKGMQEFSVDNTDRNKTLDLDSIAGWQASTHKGYLPAWVSSFRYCPIFDSREMFTEFRKLVDTGAFGAKEGNGRVFILMGGKDTVVRFDEVAPIAKEILHLKDEEEGGREGHIKLKVWEDAEHEMVGRSGSELAREILAFWGAKEREQEQIPPADMEQSWVQA</sequence>
<dbReference type="Gene3D" id="3.40.50.1820">
    <property type="entry name" value="alpha/beta hydrolase"/>
    <property type="match status" value="1"/>
</dbReference>
<gene>
    <name evidence="2" type="ORF">L211DRAFT_826445</name>
</gene>
<dbReference type="STRING" id="1051890.A0A3N4LQI2"/>
<dbReference type="EMBL" id="ML121549">
    <property type="protein sequence ID" value="RPB22891.1"/>
    <property type="molecule type" value="Genomic_DNA"/>
</dbReference>